<keyword evidence="3 5" id="KW-0378">Hydrolase</keyword>
<evidence type="ECO:0000313" key="6">
    <source>
        <dbReference type="Proteomes" id="UP001151002"/>
    </source>
</evidence>
<evidence type="ECO:0000256" key="3">
    <source>
        <dbReference type="ARBA" id="ARBA00022801"/>
    </source>
</evidence>
<dbReference type="RefSeq" id="WP_267563046.1">
    <property type="nucleotide sequence ID" value="NZ_JAPNTZ010000004.1"/>
</dbReference>
<dbReference type="InterPro" id="IPR010497">
    <property type="entry name" value="Epoxide_hydro_N"/>
</dbReference>
<comment type="caution">
    <text evidence="5">The sequence shown here is derived from an EMBL/GenBank/DDBJ whole genome shotgun (WGS) entry which is preliminary data.</text>
</comment>
<organism evidence="5 6">
    <name type="scientific">Paractinoplanes pyxinae</name>
    <dbReference type="NCBI Taxonomy" id="2997416"/>
    <lineage>
        <taxon>Bacteria</taxon>
        <taxon>Bacillati</taxon>
        <taxon>Actinomycetota</taxon>
        <taxon>Actinomycetes</taxon>
        <taxon>Micromonosporales</taxon>
        <taxon>Micromonosporaceae</taxon>
        <taxon>Paractinoplanes</taxon>
    </lineage>
</organism>
<dbReference type="Pfam" id="PF06441">
    <property type="entry name" value="EHN"/>
    <property type="match status" value="1"/>
</dbReference>
<dbReference type="GO" id="GO:0016787">
    <property type="term" value="F:hydrolase activity"/>
    <property type="evidence" value="ECO:0007669"/>
    <property type="project" value="UniProtKB-KW"/>
</dbReference>
<keyword evidence="2" id="KW-0058">Aromatic hydrocarbons catabolism</keyword>
<dbReference type="EMBL" id="JAPNTZ010000004">
    <property type="protein sequence ID" value="MCY1138986.1"/>
    <property type="molecule type" value="Genomic_DNA"/>
</dbReference>
<dbReference type="PIRSF" id="PIRSF001112">
    <property type="entry name" value="Epoxide_hydrolase"/>
    <property type="match status" value="1"/>
</dbReference>
<evidence type="ECO:0000256" key="1">
    <source>
        <dbReference type="ARBA" id="ARBA00010088"/>
    </source>
</evidence>
<dbReference type="Gene3D" id="3.40.50.1820">
    <property type="entry name" value="alpha/beta hydrolase"/>
    <property type="match status" value="1"/>
</dbReference>
<dbReference type="InterPro" id="IPR000639">
    <property type="entry name" value="Epox_hydrolase-like"/>
</dbReference>
<dbReference type="PRINTS" id="PR00412">
    <property type="entry name" value="EPOXHYDRLASE"/>
</dbReference>
<evidence type="ECO:0000259" key="4">
    <source>
        <dbReference type="Pfam" id="PF06441"/>
    </source>
</evidence>
<accession>A0ABT4AXM4</accession>
<keyword evidence="6" id="KW-1185">Reference proteome</keyword>
<name>A0ABT4AXM4_9ACTN</name>
<dbReference type="SUPFAM" id="SSF53474">
    <property type="entry name" value="alpha/beta-Hydrolases"/>
    <property type="match status" value="1"/>
</dbReference>
<dbReference type="PANTHER" id="PTHR21661">
    <property type="entry name" value="EPOXIDE HYDROLASE 1-RELATED"/>
    <property type="match status" value="1"/>
</dbReference>
<evidence type="ECO:0000313" key="5">
    <source>
        <dbReference type="EMBL" id="MCY1138986.1"/>
    </source>
</evidence>
<comment type="similarity">
    <text evidence="1">Belongs to the peptidase S33 family.</text>
</comment>
<protein>
    <submittedName>
        <fullName evidence="5">Alpha/beta fold hydrolase</fullName>
    </submittedName>
</protein>
<feature type="domain" description="Epoxide hydrolase N-terminal" evidence="4">
    <location>
        <begin position="3"/>
        <end position="106"/>
    </location>
</feature>
<proteinExistence type="inferred from homology"/>
<sequence length="379" mass="41904">MLIEPFTIAVDEAVLADLRERIARTRWPDSVGAGWAYGTDPAYLRELVTAWGTAFDWRARESELNRLAQFRADVDGLGVHFVHERGRGTRPIPLILTHGWPSSFLEHLDVLPLLTDPAAHGGNAEDAFDVVVASLPGYGFSDRPREPGMTKAAIADVWARLMDGLGYGKFGAHGSDIGAGVTVALGRQHPERLLGLHLSAYTFPLPSDLRTPAERAFAEAQQHWHHTEGAYHAQQATKPQTLAPGLNDSPAGLAAWIVEKFRAWSDCGGDVESRFPRDQLLTNLTVYWATQTINSANRVYYEERLNPSTSFDPVPVPAGFAVFPNEFVPEGRPPRELAERTFDVRRWTEHASGGHFAALEEPAVLAEEIRAFFRPLRAS</sequence>
<dbReference type="Proteomes" id="UP001151002">
    <property type="component" value="Unassembled WGS sequence"/>
</dbReference>
<dbReference type="InterPro" id="IPR016292">
    <property type="entry name" value="Epoxide_hydrolase"/>
</dbReference>
<gene>
    <name evidence="5" type="ORF">OWR29_13335</name>
</gene>
<reference evidence="5" key="1">
    <citation type="submission" date="2022-11" db="EMBL/GenBank/DDBJ databases">
        <authorList>
            <person name="Somphong A."/>
            <person name="Phongsopitanun W."/>
        </authorList>
    </citation>
    <scope>NUCLEOTIDE SEQUENCE</scope>
    <source>
        <strain evidence="5">Pm04-4</strain>
    </source>
</reference>
<dbReference type="PANTHER" id="PTHR21661:SF35">
    <property type="entry name" value="EPOXIDE HYDROLASE"/>
    <property type="match status" value="1"/>
</dbReference>
<evidence type="ECO:0000256" key="2">
    <source>
        <dbReference type="ARBA" id="ARBA00022797"/>
    </source>
</evidence>
<dbReference type="InterPro" id="IPR029058">
    <property type="entry name" value="AB_hydrolase_fold"/>
</dbReference>